<keyword evidence="1" id="KW-1133">Transmembrane helix</keyword>
<feature type="non-terminal residue" evidence="2">
    <location>
        <position position="1"/>
    </location>
</feature>
<proteinExistence type="predicted"/>
<comment type="caution">
    <text evidence="2">The sequence shown here is derived from an EMBL/GenBank/DDBJ whole genome shotgun (WGS) entry which is preliminary data.</text>
</comment>
<evidence type="ECO:0008006" key="3">
    <source>
        <dbReference type="Google" id="ProtNLM"/>
    </source>
</evidence>
<dbReference type="EMBL" id="BARU01028030">
    <property type="protein sequence ID" value="GAH65886.1"/>
    <property type="molecule type" value="Genomic_DNA"/>
</dbReference>
<keyword evidence="1" id="KW-0472">Membrane</keyword>
<keyword evidence="1" id="KW-0812">Transmembrane</keyword>
<sequence length="139" mass="15763">NLFIERINTEQDSIAFPVVYGQNFHIILDNKDNPNSVDVEIIVQDSPIESGTFEGKLTIITLIIFGIIFTIGIAVLAVLMLRKRGQSKEEVLAGSSYKTKSLQSEQTSKTEGWFCHKCKNKVVDIEEYCSYCGHRIYRN</sequence>
<evidence type="ECO:0000256" key="1">
    <source>
        <dbReference type="SAM" id="Phobius"/>
    </source>
</evidence>
<accession>X1H6Q9</accession>
<evidence type="ECO:0000313" key="2">
    <source>
        <dbReference type="EMBL" id="GAH65886.1"/>
    </source>
</evidence>
<organism evidence="2">
    <name type="scientific">marine sediment metagenome</name>
    <dbReference type="NCBI Taxonomy" id="412755"/>
    <lineage>
        <taxon>unclassified sequences</taxon>
        <taxon>metagenomes</taxon>
        <taxon>ecological metagenomes</taxon>
    </lineage>
</organism>
<feature type="transmembrane region" description="Helical" evidence="1">
    <location>
        <begin position="59"/>
        <end position="81"/>
    </location>
</feature>
<name>X1H6Q9_9ZZZZ</name>
<gene>
    <name evidence="2" type="ORF">S03H2_44793</name>
</gene>
<dbReference type="AlphaFoldDB" id="X1H6Q9"/>
<protein>
    <recommendedName>
        <fullName evidence="3">Zinc-ribbon domain-containing protein</fullName>
    </recommendedName>
</protein>
<reference evidence="2" key="1">
    <citation type="journal article" date="2014" name="Front. Microbiol.">
        <title>High frequency of phylogenetically diverse reductive dehalogenase-homologous genes in deep subseafloor sedimentary metagenomes.</title>
        <authorList>
            <person name="Kawai M."/>
            <person name="Futagami T."/>
            <person name="Toyoda A."/>
            <person name="Takaki Y."/>
            <person name="Nishi S."/>
            <person name="Hori S."/>
            <person name="Arai W."/>
            <person name="Tsubouchi T."/>
            <person name="Morono Y."/>
            <person name="Uchiyama I."/>
            <person name="Ito T."/>
            <person name="Fujiyama A."/>
            <person name="Inagaki F."/>
            <person name="Takami H."/>
        </authorList>
    </citation>
    <scope>NUCLEOTIDE SEQUENCE</scope>
    <source>
        <strain evidence="2">Expedition CK06-06</strain>
    </source>
</reference>